<evidence type="ECO:0000313" key="2">
    <source>
        <dbReference type="Proteomes" id="UP000215931"/>
    </source>
</evidence>
<proteinExistence type="predicted"/>
<keyword evidence="2" id="KW-1185">Reference proteome</keyword>
<organism evidence="1 2">
    <name type="scientific">Mesorhizobium wenxiniae</name>
    <dbReference type="NCBI Taxonomy" id="2014805"/>
    <lineage>
        <taxon>Bacteria</taxon>
        <taxon>Pseudomonadati</taxon>
        <taxon>Pseudomonadota</taxon>
        <taxon>Alphaproteobacteria</taxon>
        <taxon>Hyphomicrobiales</taxon>
        <taxon>Phyllobacteriaceae</taxon>
        <taxon>Mesorhizobium</taxon>
    </lineage>
</organism>
<reference evidence="1 2" key="1">
    <citation type="submission" date="2017-08" db="EMBL/GenBank/DDBJ databases">
        <title>Mesorhizobium wenxinae sp. nov., a novel rhizobial species isolated from root nodules of chickpea (Cicer arietinum L.).</title>
        <authorList>
            <person name="Zhang J."/>
        </authorList>
    </citation>
    <scope>NUCLEOTIDE SEQUENCE [LARGE SCALE GENOMIC DNA]</scope>
    <source>
        <strain evidence="2">WYCCWR 10019</strain>
    </source>
</reference>
<gene>
    <name evidence="1" type="ORF">CIT31_08850</name>
</gene>
<dbReference type="AlphaFoldDB" id="A0A271KLB4"/>
<dbReference type="EMBL" id="NPKH01000016">
    <property type="protein sequence ID" value="PAP95897.1"/>
    <property type="molecule type" value="Genomic_DNA"/>
</dbReference>
<evidence type="ECO:0000313" key="1">
    <source>
        <dbReference type="EMBL" id="PAP95897.1"/>
    </source>
</evidence>
<accession>A0A271KLB4</accession>
<dbReference type="Proteomes" id="UP000215931">
    <property type="component" value="Unassembled WGS sequence"/>
</dbReference>
<comment type="caution">
    <text evidence="1">The sequence shown here is derived from an EMBL/GenBank/DDBJ whole genome shotgun (WGS) entry which is preliminary data.</text>
</comment>
<sequence>MLTLRTPADLEAVATIIAAPDPVEGGEQALARWSSGMSQAVSSRNSSPAISTMEPPIAEQAWCVAARQSVS</sequence>
<name>A0A271KLB4_9HYPH</name>
<protein>
    <submittedName>
        <fullName evidence="1">Uncharacterized protein</fullName>
    </submittedName>
</protein>